<feature type="transmembrane region" description="Helical" evidence="1">
    <location>
        <begin position="151"/>
        <end position="173"/>
    </location>
</feature>
<feature type="transmembrane region" description="Helical" evidence="1">
    <location>
        <begin position="297"/>
        <end position="317"/>
    </location>
</feature>
<keyword evidence="1" id="KW-0472">Membrane</keyword>
<dbReference type="GO" id="GO:0005548">
    <property type="term" value="F:phospholipid transporter activity"/>
    <property type="evidence" value="ECO:0007669"/>
    <property type="project" value="TreeGrafter"/>
</dbReference>
<accession>A0A1L3GQB8</accession>
<sequence length="357" mass="38129">MTISGRLDLVGTTELWQTACELIEHRRPRQLRLRAANIDYCDGTGIGLLVEMERLTVRYGGSFELEGLRDEFAKLREQFVLSDLAELPSSRPRPCCLPEATGMAVVKTWQALRALIAFTGELSIALLAALRCPRSVRWRDVWLIAEKAGADALPIVALLSFLVGLIMAFQAAIPMRQFGTEIYVANLIGLATLRELGPLMTAIILAGRSASAFAAEIGTMKVNEEIDALTTMGLAPVPFLVVTRVLAALFVTPLLTLFADLLGLAGGSVVLLSLNYPLVTYIHQVQSAVGMGDCLGGLAKSLVFGIIIAAIGCLHGLRTGRGASAVGDAATRAVVSGIVLIVIGDGIFSVLYYYLGI</sequence>
<dbReference type="Pfam" id="PF02405">
    <property type="entry name" value="MlaE"/>
    <property type="match status" value="1"/>
</dbReference>
<dbReference type="InterPro" id="IPR030802">
    <property type="entry name" value="Permease_MalE"/>
</dbReference>
<protein>
    <submittedName>
        <fullName evidence="3">ABC transporter permease</fullName>
    </submittedName>
</protein>
<evidence type="ECO:0000259" key="2">
    <source>
        <dbReference type="PROSITE" id="PS50801"/>
    </source>
</evidence>
<dbReference type="AlphaFoldDB" id="A0A1L3GQB8"/>
<evidence type="ECO:0000313" key="4">
    <source>
        <dbReference type="Proteomes" id="UP000182517"/>
    </source>
</evidence>
<feature type="transmembrane region" description="Helical" evidence="1">
    <location>
        <begin position="257"/>
        <end position="276"/>
    </location>
</feature>
<feature type="transmembrane region" description="Helical" evidence="1">
    <location>
        <begin position="111"/>
        <end position="130"/>
    </location>
</feature>
<name>A0A1L3GQB8_9BACT</name>
<dbReference type="InterPro" id="IPR058548">
    <property type="entry name" value="MlaB-like_STAS"/>
</dbReference>
<dbReference type="STRING" id="1842532.A7E78_09505"/>
<feature type="domain" description="STAS" evidence="2">
    <location>
        <begin position="1"/>
        <end position="104"/>
    </location>
</feature>
<keyword evidence="1" id="KW-1133">Transmembrane helix</keyword>
<feature type="transmembrane region" description="Helical" evidence="1">
    <location>
        <begin position="185"/>
        <end position="207"/>
    </location>
</feature>
<dbReference type="InterPro" id="IPR036513">
    <property type="entry name" value="STAS_dom_sf"/>
</dbReference>
<evidence type="ECO:0000313" key="3">
    <source>
        <dbReference type="EMBL" id="APG28050.1"/>
    </source>
</evidence>
<keyword evidence="1" id="KW-0812">Transmembrane</keyword>
<gene>
    <name evidence="3" type="ORF">A7E78_09505</name>
</gene>
<organism evidence="3 4">
    <name type="scientific">Syntrophotalea acetylenivorans</name>
    <dbReference type="NCBI Taxonomy" id="1842532"/>
    <lineage>
        <taxon>Bacteria</taxon>
        <taxon>Pseudomonadati</taxon>
        <taxon>Thermodesulfobacteriota</taxon>
        <taxon>Desulfuromonadia</taxon>
        <taxon>Desulfuromonadales</taxon>
        <taxon>Syntrophotaleaceae</taxon>
        <taxon>Syntrophotalea</taxon>
    </lineage>
</organism>
<dbReference type="PANTHER" id="PTHR30188:SF3">
    <property type="entry name" value="ABC TRANSPORTER PERMEASE"/>
    <property type="match status" value="1"/>
</dbReference>
<dbReference type="GO" id="GO:0043190">
    <property type="term" value="C:ATP-binding cassette (ABC) transporter complex"/>
    <property type="evidence" value="ECO:0007669"/>
    <property type="project" value="InterPro"/>
</dbReference>
<dbReference type="PANTHER" id="PTHR30188">
    <property type="entry name" value="ABC TRANSPORTER PERMEASE PROTEIN-RELATED"/>
    <property type="match status" value="1"/>
</dbReference>
<keyword evidence="4" id="KW-1185">Reference proteome</keyword>
<dbReference type="Pfam" id="PF13466">
    <property type="entry name" value="STAS_2"/>
    <property type="match status" value="1"/>
</dbReference>
<reference evidence="3 4" key="1">
    <citation type="journal article" date="2017" name="Genome Announc.">
        <title>Complete Genome Sequences of Two Acetylene-Fermenting Pelobacter acetylenicus Strains.</title>
        <authorList>
            <person name="Sutton J.M."/>
            <person name="Baesman S.M."/>
            <person name="Fierst J.L."/>
            <person name="Poret-Peterson A.T."/>
            <person name="Oremland R.S."/>
            <person name="Dunlap D.S."/>
            <person name="Akob D.M."/>
        </authorList>
    </citation>
    <scope>NUCLEOTIDE SEQUENCE [LARGE SCALE GENOMIC DNA]</scope>
    <source>
        <strain evidence="3 4">SFB93</strain>
    </source>
</reference>
<dbReference type="SUPFAM" id="SSF52091">
    <property type="entry name" value="SpoIIaa-like"/>
    <property type="match status" value="1"/>
</dbReference>
<dbReference type="Proteomes" id="UP000182517">
    <property type="component" value="Chromosome"/>
</dbReference>
<dbReference type="PROSITE" id="PS50801">
    <property type="entry name" value="STAS"/>
    <property type="match status" value="1"/>
</dbReference>
<feature type="transmembrane region" description="Helical" evidence="1">
    <location>
        <begin position="329"/>
        <end position="355"/>
    </location>
</feature>
<dbReference type="KEGG" id="pef:A7E78_09505"/>
<feature type="transmembrane region" description="Helical" evidence="1">
    <location>
        <begin position="228"/>
        <end position="251"/>
    </location>
</feature>
<dbReference type="EMBL" id="CP015519">
    <property type="protein sequence ID" value="APG28050.1"/>
    <property type="molecule type" value="Genomic_DNA"/>
</dbReference>
<dbReference type="InterPro" id="IPR002645">
    <property type="entry name" value="STAS_dom"/>
</dbReference>
<dbReference type="Gene3D" id="3.30.750.24">
    <property type="entry name" value="STAS domain"/>
    <property type="match status" value="1"/>
</dbReference>
<proteinExistence type="predicted"/>
<evidence type="ECO:0000256" key="1">
    <source>
        <dbReference type="SAM" id="Phobius"/>
    </source>
</evidence>